<dbReference type="OrthoDB" id="9801799at2"/>
<name>A0A1H7RSW6_9BURK</name>
<dbReference type="GO" id="GO:1904680">
    <property type="term" value="F:peptide transmembrane transporter activity"/>
    <property type="evidence" value="ECO:0007669"/>
    <property type="project" value="TreeGrafter"/>
</dbReference>
<dbReference type="AlphaFoldDB" id="A0A1H7RSW6"/>
<feature type="domain" description="Solute-binding protein family 5" evidence="2">
    <location>
        <begin position="73"/>
        <end position="447"/>
    </location>
</feature>
<dbReference type="SUPFAM" id="SSF53850">
    <property type="entry name" value="Periplasmic binding protein-like II"/>
    <property type="match status" value="1"/>
</dbReference>
<feature type="chain" id="PRO_5030029235" evidence="1">
    <location>
        <begin position="24"/>
        <end position="537"/>
    </location>
</feature>
<dbReference type="Proteomes" id="UP000199120">
    <property type="component" value="Unassembled WGS sequence"/>
</dbReference>
<organism evidence="3 4">
    <name type="scientific">Paraburkholderia caballeronis</name>
    <dbReference type="NCBI Taxonomy" id="416943"/>
    <lineage>
        <taxon>Bacteria</taxon>
        <taxon>Pseudomonadati</taxon>
        <taxon>Pseudomonadota</taxon>
        <taxon>Betaproteobacteria</taxon>
        <taxon>Burkholderiales</taxon>
        <taxon>Burkholderiaceae</taxon>
        <taxon>Paraburkholderia</taxon>
    </lineage>
</organism>
<evidence type="ECO:0000313" key="3">
    <source>
        <dbReference type="EMBL" id="SEL63316.1"/>
    </source>
</evidence>
<dbReference type="GO" id="GO:0043190">
    <property type="term" value="C:ATP-binding cassette (ABC) transporter complex"/>
    <property type="evidence" value="ECO:0007669"/>
    <property type="project" value="InterPro"/>
</dbReference>
<dbReference type="InterPro" id="IPR000914">
    <property type="entry name" value="SBP_5_dom"/>
</dbReference>
<sequence length="537" mass="58525">MKKTLVAQALAAAVALYAGAASADAPKNGGTITVTYQNDVTTLDPAIGYDWQNWSLIKSVFDRLMDYKPGTTELVPSLADSYTVSPDGKVYTFRLKHGVLFQNGREMKAADVKYSIERSVNPKTQSPGSGFFASLDGYQAVVDGKTTTLSGVKAVDDYTVQFTLSHPDATFLQVLALNFASVVPKEAVDQAKGDFGHHPVGSGAFSLASWQLGHELVFAKNPHYFQKGLPHLDGMKFEIGQDPSVALLRLERGEVDIAGDGVPPAQYLQFRADPKYKSLLVVGAQLETSYLTLKTTLPPFDNLKVRQAVNMAINKDHIIRIINGRAKPANQILPPGMPAYDTTFKGYAYDPAAAKKLLAEAGHPNGFDTELYVMNTDPQPRIAQAIQQDLAQVGIRAQIKSLEQSNIIAAGGTKDKAPMIWSGGMGWLADFPDPSDFYGPILSCSSATPGGWNWPLYCNKALDAEATAADSLVKPEQRAERLAKWTSIYRQAMADAPWAPVFNEARITVRSPRMGGDDALYVDPVHYPVNYDFIWVK</sequence>
<dbReference type="Gene3D" id="3.10.105.10">
    <property type="entry name" value="Dipeptide-binding Protein, Domain 3"/>
    <property type="match status" value="1"/>
</dbReference>
<dbReference type="PANTHER" id="PTHR30290">
    <property type="entry name" value="PERIPLASMIC BINDING COMPONENT OF ABC TRANSPORTER"/>
    <property type="match status" value="1"/>
</dbReference>
<reference evidence="4" key="1">
    <citation type="submission" date="2016-10" db="EMBL/GenBank/DDBJ databases">
        <authorList>
            <person name="Varghese N."/>
            <person name="Submissions S."/>
        </authorList>
    </citation>
    <scope>NUCLEOTIDE SEQUENCE [LARGE SCALE GENOMIC DNA]</scope>
    <source>
        <strain evidence="4">LMG 26416</strain>
    </source>
</reference>
<dbReference type="PIRSF" id="PIRSF002741">
    <property type="entry name" value="MppA"/>
    <property type="match status" value="1"/>
</dbReference>
<keyword evidence="1" id="KW-0732">Signal</keyword>
<dbReference type="Gene3D" id="3.40.190.10">
    <property type="entry name" value="Periplasmic binding protein-like II"/>
    <property type="match status" value="1"/>
</dbReference>
<dbReference type="InterPro" id="IPR030678">
    <property type="entry name" value="Peptide/Ni-bd"/>
</dbReference>
<dbReference type="GO" id="GO:0015833">
    <property type="term" value="P:peptide transport"/>
    <property type="evidence" value="ECO:0007669"/>
    <property type="project" value="TreeGrafter"/>
</dbReference>
<protein>
    <submittedName>
        <fullName evidence="3">Peptide/nickel transport system substrate-binding protein</fullName>
    </submittedName>
</protein>
<gene>
    <name evidence="3" type="ORF">SAMN05192542_110176</name>
</gene>
<proteinExistence type="predicted"/>
<accession>A0A1H7RSW6</accession>
<dbReference type="EMBL" id="FOAJ01000010">
    <property type="protein sequence ID" value="SEL63316.1"/>
    <property type="molecule type" value="Genomic_DNA"/>
</dbReference>
<dbReference type="CDD" id="cd00995">
    <property type="entry name" value="PBP2_NikA_DppA_OppA_like"/>
    <property type="match status" value="1"/>
</dbReference>
<dbReference type="Pfam" id="PF00496">
    <property type="entry name" value="SBP_bac_5"/>
    <property type="match status" value="1"/>
</dbReference>
<evidence type="ECO:0000256" key="1">
    <source>
        <dbReference type="SAM" id="SignalP"/>
    </source>
</evidence>
<dbReference type="STRING" id="416943.SAMN05445871_5550"/>
<dbReference type="GO" id="GO:0030288">
    <property type="term" value="C:outer membrane-bounded periplasmic space"/>
    <property type="evidence" value="ECO:0007669"/>
    <property type="project" value="UniProtKB-ARBA"/>
</dbReference>
<feature type="signal peptide" evidence="1">
    <location>
        <begin position="1"/>
        <end position="23"/>
    </location>
</feature>
<dbReference type="InterPro" id="IPR039424">
    <property type="entry name" value="SBP_5"/>
</dbReference>
<dbReference type="RefSeq" id="WP_090551705.1">
    <property type="nucleotide sequence ID" value="NZ_FNSR01000003.1"/>
</dbReference>
<keyword evidence="4" id="KW-1185">Reference proteome</keyword>
<evidence type="ECO:0000259" key="2">
    <source>
        <dbReference type="Pfam" id="PF00496"/>
    </source>
</evidence>
<evidence type="ECO:0000313" key="4">
    <source>
        <dbReference type="Proteomes" id="UP000199120"/>
    </source>
</evidence>